<gene>
    <name evidence="1" type="ORF">GPUH_LOCUS21391</name>
</gene>
<dbReference type="WBParaSite" id="GPUH_0002141701-mRNA-1">
    <property type="protein sequence ID" value="GPUH_0002141701-mRNA-1"/>
    <property type="gene ID" value="GPUH_0002141701"/>
</dbReference>
<evidence type="ECO:0000313" key="2">
    <source>
        <dbReference type="Proteomes" id="UP000271098"/>
    </source>
</evidence>
<organism evidence="3">
    <name type="scientific">Gongylonema pulchrum</name>
    <dbReference type="NCBI Taxonomy" id="637853"/>
    <lineage>
        <taxon>Eukaryota</taxon>
        <taxon>Metazoa</taxon>
        <taxon>Ecdysozoa</taxon>
        <taxon>Nematoda</taxon>
        <taxon>Chromadorea</taxon>
        <taxon>Rhabditida</taxon>
        <taxon>Spirurina</taxon>
        <taxon>Spiruromorpha</taxon>
        <taxon>Spiruroidea</taxon>
        <taxon>Gongylonematidae</taxon>
        <taxon>Gongylonema</taxon>
    </lineage>
</organism>
<keyword evidence="2" id="KW-1185">Reference proteome</keyword>
<evidence type="ECO:0000313" key="1">
    <source>
        <dbReference type="EMBL" id="VDN38139.1"/>
    </source>
</evidence>
<reference evidence="3" key="1">
    <citation type="submission" date="2016-06" db="UniProtKB">
        <authorList>
            <consortium name="WormBaseParasite"/>
        </authorList>
    </citation>
    <scope>IDENTIFICATION</scope>
</reference>
<sequence>MLNYDSPTSLAFPVETRHSLALMTNYAYLLRLFHELQECAKALQQDKSSSLTDAKNALEFGMFVGEEAQLNDENDAQAWIDSQRADYVNFLVPFSMWFFLCPRHKNKIHDKRFWVREVSQ</sequence>
<protein>
    <submittedName>
        <fullName evidence="3">BRO1 domain-containing protein</fullName>
    </submittedName>
</protein>
<dbReference type="OrthoDB" id="6381867at2759"/>
<reference evidence="1 2" key="2">
    <citation type="submission" date="2018-11" db="EMBL/GenBank/DDBJ databases">
        <authorList>
            <consortium name="Pathogen Informatics"/>
        </authorList>
    </citation>
    <scope>NUCLEOTIDE SEQUENCE [LARGE SCALE GENOMIC DNA]</scope>
</reference>
<name>A0A183EKA0_9BILA</name>
<accession>A0A183EKA0</accession>
<dbReference type="Proteomes" id="UP000271098">
    <property type="component" value="Unassembled WGS sequence"/>
</dbReference>
<dbReference type="EMBL" id="UYRT01092483">
    <property type="protein sequence ID" value="VDN38139.1"/>
    <property type="molecule type" value="Genomic_DNA"/>
</dbReference>
<evidence type="ECO:0000313" key="3">
    <source>
        <dbReference type="WBParaSite" id="GPUH_0002141701-mRNA-1"/>
    </source>
</evidence>
<dbReference type="AlphaFoldDB" id="A0A183EKA0"/>
<proteinExistence type="predicted"/>